<feature type="region of interest" description="Disordered" evidence="2">
    <location>
        <begin position="1"/>
        <end position="25"/>
    </location>
</feature>
<evidence type="ECO:0000313" key="4">
    <source>
        <dbReference type="EMBL" id="MFC0563050.1"/>
    </source>
</evidence>
<dbReference type="Pfam" id="PF20434">
    <property type="entry name" value="BD-FAE"/>
    <property type="match status" value="1"/>
</dbReference>
<evidence type="ECO:0000256" key="2">
    <source>
        <dbReference type="SAM" id="MobiDB-lite"/>
    </source>
</evidence>
<dbReference type="Proteomes" id="UP001589894">
    <property type="component" value="Unassembled WGS sequence"/>
</dbReference>
<protein>
    <submittedName>
        <fullName evidence="4">Alpha/beta hydrolase family protein</fullName>
        <ecNumber evidence="4">3.4.-.-</ecNumber>
    </submittedName>
</protein>
<dbReference type="RefSeq" id="WP_377335231.1">
    <property type="nucleotide sequence ID" value="NZ_JBHLUE010000002.1"/>
</dbReference>
<dbReference type="PANTHER" id="PTHR48081">
    <property type="entry name" value="AB HYDROLASE SUPERFAMILY PROTEIN C4A8.06C"/>
    <property type="match status" value="1"/>
</dbReference>
<gene>
    <name evidence="4" type="ORF">ACFFHU_02535</name>
</gene>
<dbReference type="InterPro" id="IPR029058">
    <property type="entry name" value="AB_hydrolase_fold"/>
</dbReference>
<dbReference type="InterPro" id="IPR049492">
    <property type="entry name" value="BD-FAE-like_dom"/>
</dbReference>
<dbReference type="GO" id="GO:0016787">
    <property type="term" value="F:hydrolase activity"/>
    <property type="evidence" value="ECO:0007669"/>
    <property type="project" value="UniProtKB-KW"/>
</dbReference>
<accession>A0ABV6NQJ5</accession>
<proteinExistence type="predicted"/>
<comment type="caution">
    <text evidence="4">The sequence shown here is derived from an EMBL/GenBank/DDBJ whole genome shotgun (WGS) entry which is preliminary data.</text>
</comment>
<dbReference type="EC" id="3.4.-.-" evidence="4"/>
<name>A0ABV6NQJ5_9ACTN</name>
<keyword evidence="5" id="KW-1185">Reference proteome</keyword>
<sequence>MTADPREVLARPAPPPDATVRYGPHPDQVADLRLPDRAGADRPLVVVLHGGFWREEYDRAHTGPLAAALADLGYPVAQLEYRRTGGAGGWPDTGADVAAGVAALPALFAERTGRDLPGAPVLLGHSAGGHLALWCAGAGPRVAGVLALAPVADLRRAYELNLDGGAVAALLGAGPAEDPDRYASADPALRVPIGVPTVIVHGELDRQVPIELSRRYVARARAAGDQVTLVELPECEHFGLIDPLSAAWPSVLEALRDLPENDRGH</sequence>
<reference evidence="4 5" key="1">
    <citation type="submission" date="2024-09" db="EMBL/GenBank/DDBJ databases">
        <authorList>
            <person name="Sun Q."/>
            <person name="Mori K."/>
        </authorList>
    </citation>
    <scope>NUCLEOTIDE SEQUENCE [LARGE SCALE GENOMIC DNA]</scope>
    <source>
        <strain evidence="4 5">TBRC 2205</strain>
    </source>
</reference>
<evidence type="ECO:0000256" key="1">
    <source>
        <dbReference type="ARBA" id="ARBA00022801"/>
    </source>
</evidence>
<feature type="domain" description="BD-FAE-like" evidence="3">
    <location>
        <begin position="31"/>
        <end position="215"/>
    </location>
</feature>
<dbReference type="EMBL" id="JBHLUE010000002">
    <property type="protein sequence ID" value="MFC0563050.1"/>
    <property type="molecule type" value="Genomic_DNA"/>
</dbReference>
<dbReference type="SUPFAM" id="SSF53474">
    <property type="entry name" value="alpha/beta-Hydrolases"/>
    <property type="match status" value="1"/>
</dbReference>
<dbReference type="Gene3D" id="3.40.50.1820">
    <property type="entry name" value="alpha/beta hydrolase"/>
    <property type="match status" value="1"/>
</dbReference>
<organism evidence="4 5">
    <name type="scientific">Plantactinospora siamensis</name>
    <dbReference type="NCBI Taxonomy" id="555372"/>
    <lineage>
        <taxon>Bacteria</taxon>
        <taxon>Bacillati</taxon>
        <taxon>Actinomycetota</taxon>
        <taxon>Actinomycetes</taxon>
        <taxon>Micromonosporales</taxon>
        <taxon>Micromonosporaceae</taxon>
        <taxon>Plantactinospora</taxon>
    </lineage>
</organism>
<keyword evidence="1 4" id="KW-0378">Hydrolase</keyword>
<dbReference type="InterPro" id="IPR050300">
    <property type="entry name" value="GDXG_lipolytic_enzyme"/>
</dbReference>
<dbReference type="PANTHER" id="PTHR48081:SF33">
    <property type="entry name" value="KYNURENINE FORMAMIDASE"/>
    <property type="match status" value="1"/>
</dbReference>
<evidence type="ECO:0000313" key="5">
    <source>
        <dbReference type="Proteomes" id="UP001589894"/>
    </source>
</evidence>
<evidence type="ECO:0000259" key="3">
    <source>
        <dbReference type="Pfam" id="PF20434"/>
    </source>
</evidence>